<evidence type="ECO:0000313" key="2">
    <source>
        <dbReference type="Proteomes" id="UP000186230"/>
    </source>
</evidence>
<dbReference type="Pfam" id="PF13439">
    <property type="entry name" value="Glyco_transf_4"/>
    <property type="match status" value="1"/>
</dbReference>
<organism evidence="1 2">
    <name type="scientific">Christiangramia flava JLT2011</name>
    <dbReference type="NCBI Taxonomy" id="1229726"/>
    <lineage>
        <taxon>Bacteria</taxon>
        <taxon>Pseudomonadati</taxon>
        <taxon>Bacteroidota</taxon>
        <taxon>Flavobacteriia</taxon>
        <taxon>Flavobacteriales</taxon>
        <taxon>Flavobacteriaceae</taxon>
        <taxon>Christiangramia</taxon>
    </lineage>
</organism>
<dbReference type="GO" id="GO:0016757">
    <property type="term" value="F:glycosyltransferase activity"/>
    <property type="evidence" value="ECO:0007669"/>
    <property type="project" value="UniProtKB-KW"/>
</dbReference>
<dbReference type="Gene3D" id="3.40.50.2000">
    <property type="entry name" value="Glycogen Phosphorylase B"/>
    <property type="match status" value="2"/>
</dbReference>
<keyword evidence="1" id="KW-0328">Glycosyltransferase</keyword>
<dbReference type="AlphaFoldDB" id="A0A1L7I7G4"/>
<dbReference type="EC" id="2.4.1.-" evidence="1"/>
<dbReference type="Proteomes" id="UP000186230">
    <property type="component" value="Chromosome"/>
</dbReference>
<gene>
    <name evidence="1" type="ORF">GRFL_2409</name>
</gene>
<sequence>MNILQLIDTLNPGGAERMAINYFKVLKKHTENSLLVVTREKGLLAEGISNDPGFYFLEKKNTFDLKALWRFKNILKKNKIDIVHAHGTSWFFAVLCKISGSDFKLIWHDHYGNSEFLKERPVRALKALSGCFDGIICVNQALKEWSKNRLQFKKELVFLPNFVLEEETGAKNLRGNEEYKLITVANLRLQKDHLNLLKAFDQLNERFSVSLHLFGCDYRDAYSEMLKREFEKREQVYYYGEVASVIPYLKSADIGVLSSRSEGLPVALIEYGLAGIAVVSTEVGEVKNMMNDLAKLVPANNSIALSKAISVYLQNSEARKNDAQLLKKRIKELYSEASVLDEYLNFIPKF</sequence>
<dbReference type="PANTHER" id="PTHR12526">
    <property type="entry name" value="GLYCOSYLTRANSFERASE"/>
    <property type="match status" value="1"/>
</dbReference>
<reference evidence="1 2" key="1">
    <citation type="submission" date="2016-07" db="EMBL/GenBank/DDBJ databases">
        <title>Multi-omics approach to identify versatile polysaccharide utilization systems of a marine flavobacterium Gramella flava.</title>
        <authorList>
            <person name="Tang K."/>
        </authorList>
    </citation>
    <scope>NUCLEOTIDE SEQUENCE [LARGE SCALE GENOMIC DNA]</scope>
    <source>
        <strain evidence="1 2">JLT2011</strain>
    </source>
</reference>
<dbReference type="PANTHER" id="PTHR12526:SF630">
    <property type="entry name" value="GLYCOSYLTRANSFERASE"/>
    <property type="match status" value="1"/>
</dbReference>
<dbReference type="OrthoDB" id="823685at2"/>
<protein>
    <submittedName>
        <fullName evidence="1">Alpha-1,4-N-acetylgalactosamine transferase PglH</fullName>
        <ecNumber evidence="1">2.4.1.-</ecNumber>
    </submittedName>
</protein>
<dbReference type="STRING" id="1229726.GRFL_2409"/>
<keyword evidence="1" id="KW-0808">Transferase</keyword>
<dbReference type="SUPFAM" id="SSF53756">
    <property type="entry name" value="UDP-Glycosyltransferase/glycogen phosphorylase"/>
    <property type="match status" value="1"/>
</dbReference>
<dbReference type="RefSeq" id="WP_083644826.1">
    <property type="nucleotide sequence ID" value="NZ_AMRU01000011.1"/>
</dbReference>
<dbReference type="EMBL" id="CP016359">
    <property type="protein sequence ID" value="APU69133.1"/>
    <property type="molecule type" value="Genomic_DNA"/>
</dbReference>
<accession>A0A1L7I7G4</accession>
<dbReference type="Pfam" id="PF00534">
    <property type="entry name" value="Glycos_transf_1"/>
    <property type="match status" value="1"/>
</dbReference>
<dbReference type="KEGG" id="gfl:GRFL_2409"/>
<evidence type="ECO:0000313" key="1">
    <source>
        <dbReference type="EMBL" id="APU69133.1"/>
    </source>
</evidence>
<proteinExistence type="predicted"/>
<dbReference type="InterPro" id="IPR001296">
    <property type="entry name" value="Glyco_trans_1"/>
</dbReference>
<dbReference type="InterPro" id="IPR028098">
    <property type="entry name" value="Glyco_trans_4-like_N"/>
</dbReference>
<name>A0A1L7I7G4_9FLAO</name>
<keyword evidence="2" id="KW-1185">Reference proteome</keyword>